<evidence type="ECO:0000313" key="1">
    <source>
        <dbReference type="EMBL" id="CAB4634865.1"/>
    </source>
</evidence>
<protein>
    <submittedName>
        <fullName evidence="1">Unannotated protein</fullName>
    </submittedName>
</protein>
<reference evidence="1" key="1">
    <citation type="submission" date="2020-05" db="EMBL/GenBank/DDBJ databases">
        <authorList>
            <person name="Chiriac C."/>
            <person name="Salcher M."/>
            <person name="Ghai R."/>
            <person name="Kavagutti S V."/>
        </authorList>
    </citation>
    <scope>NUCLEOTIDE SEQUENCE</scope>
</reference>
<proteinExistence type="predicted"/>
<sequence>MSPEDRLAGSNETLPVVPKKTPVMVVALFHIESAFIVMLELELAKSLVTPEGVVIDELPVA</sequence>
<name>A0A6J6JDZ6_9ZZZZ</name>
<dbReference type="EMBL" id="CAEZVU010000066">
    <property type="protein sequence ID" value="CAB4634865.1"/>
    <property type="molecule type" value="Genomic_DNA"/>
</dbReference>
<organism evidence="1">
    <name type="scientific">freshwater metagenome</name>
    <dbReference type="NCBI Taxonomy" id="449393"/>
    <lineage>
        <taxon>unclassified sequences</taxon>
        <taxon>metagenomes</taxon>
        <taxon>ecological metagenomes</taxon>
    </lineage>
</organism>
<gene>
    <name evidence="1" type="ORF">UFOPK2132_00454</name>
</gene>
<accession>A0A6J6JDZ6</accession>
<dbReference type="AlphaFoldDB" id="A0A6J6JDZ6"/>